<feature type="region of interest" description="Disordered" evidence="1">
    <location>
        <begin position="96"/>
        <end position="176"/>
    </location>
</feature>
<evidence type="ECO:0000256" key="1">
    <source>
        <dbReference type="SAM" id="MobiDB-lite"/>
    </source>
</evidence>
<proteinExistence type="predicted"/>
<dbReference type="Proteomes" id="UP000799441">
    <property type="component" value="Unassembled WGS sequence"/>
</dbReference>
<feature type="compositionally biased region" description="Low complexity" evidence="1">
    <location>
        <begin position="1"/>
        <end position="17"/>
    </location>
</feature>
<feature type="compositionally biased region" description="Basic residues" evidence="1">
    <location>
        <begin position="18"/>
        <end position="27"/>
    </location>
</feature>
<gene>
    <name evidence="2" type="ORF">K431DRAFT_291331</name>
</gene>
<dbReference type="OrthoDB" id="62952at2759"/>
<name>A0A9P4UQL8_9PEZI</name>
<sequence length="480" mass="54035">MALNSTVSKKLSKLLTPSKKHTDKKKHLSPESSVENAKVANAEMGRVRFKKAYDHTLRLGADKCGEELDMKLLEDDRAESDIKPLLSIGETFKFKTPPFGPSNRWHSTQLGELTTGEKVEVTPGGRRPTTNENASAKRDPGSRAQENSLISMKGGDSIRTRDPRMSTATSQGAASMGVKCKRGMPGLLSTLDNHAASGRLFRPTMNIFRTKPSVQTTVLHRRTARAEKWRKAHPELFKETTKARSKATRGKRLERELKVGEVMEKSVFPLLKLNTEIRQRIWREVVVENKVFIWPDSKLGRMQPDLAMVNCQIRREVLPIFYGQNIFAIDISPAMLASRGSGAPRSASSLKRIERWAEVLHSAKLLGYVRSLAFSYTPPDVWSAELDQVDVEHDKEAFIVSVRLRENSGLLAEVHRDARHLLPGIRAGHDRFAVSQVPKWLTEFIKRLEEPRRDGFKACFASEFAMILKAHTSRLQAEVP</sequence>
<feature type="region of interest" description="Disordered" evidence="1">
    <location>
        <begin position="1"/>
        <end position="43"/>
    </location>
</feature>
<dbReference type="AlphaFoldDB" id="A0A9P4UQL8"/>
<dbReference type="EMBL" id="MU003770">
    <property type="protein sequence ID" value="KAF2724677.1"/>
    <property type="molecule type" value="Genomic_DNA"/>
</dbReference>
<reference evidence="2" key="1">
    <citation type="journal article" date="2020" name="Stud. Mycol.">
        <title>101 Dothideomycetes genomes: a test case for predicting lifestyles and emergence of pathogens.</title>
        <authorList>
            <person name="Haridas S."/>
            <person name="Albert R."/>
            <person name="Binder M."/>
            <person name="Bloem J."/>
            <person name="Labutti K."/>
            <person name="Salamov A."/>
            <person name="Andreopoulos B."/>
            <person name="Baker S."/>
            <person name="Barry K."/>
            <person name="Bills G."/>
            <person name="Bluhm B."/>
            <person name="Cannon C."/>
            <person name="Castanera R."/>
            <person name="Culley D."/>
            <person name="Daum C."/>
            <person name="Ezra D."/>
            <person name="Gonzalez J."/>
            <person name="Henrissat B."/>
            <person name="Kuo A."/>
            <person name="Liang C."/>
            <person name="Lipzen A."/>
            <person name="Lutzoni F."/>
            <person name="Magnuson J."/>
            <person name="Mondo S."/>
            <person name="Nolan M."/>
            <person name="Ohm R."/>
            <person name="Pangilinan J."/>
            <person name="Park H.-J."/>
            <person name="Ramirez L."/>
            <person name="Alfaro M."/>
            <person name="Sun H."/>
            <person name="Tritt A."/>
            <person name="Yoshinaga Y."/>
            <person name="Zwiers L.-H."/>
            <person name="Turgeon B."/>
            <person name="Goodwin S."/>
            <person name="Spatafora J."/>
            <person name="Crous P."/>
            <person name="Grigoriev I."/>
        </authorList>
    </citation>
    <scope>NUCLEOTIDE SEQUENCE</scope>
    <source>
        <strain evidence="2">CBS 116435</strain>
    </source>
</reference>
<keyword evidence="3" id="KW-1185">Reference proteome</keyword>
<evidence type="ECO:0000313" key="3">
    <source>
        <dbReference type="Proteomes" id="UP000799441"/>
    </source>
</evidence>
<comment type="caution">
    <text evidence="2">The sequence shown here is derived from an EMBL/GenBank/DDBJ whole genome shotgun (WGS) entry which is preliminary data.</text>
</comment>
<accession>A0A9P4UQL8</accession>
<organism evidence="2 3">
    <name type="scientific">Polychaeton citri CBS 116435</name>
    <dbReference type="NCBI Taxonomy" id="1314669"/>
    <lineage>
        <taxon>Eukaryota</taxon>
        <taxon>Fungi</taxon>
        <taxon>Dikarya</taxon>
        <taxon>Ascomycota</taxon>
        <taxon>Pezizomycotina</taxon>
        <taxon>Dothideomycetes</taxon>
        <taxon>Dothideomycetidae</taxon>
        <taxon>Capnodiales</taxon>
        <taxon>Capnodiaceae</taxon>
        <taxon>Polychaeton</taxon>
    </lineage>
</organism>
<evidence type="ECO:0000313" key="2">
    <source>
        <dbReference type="EMBL" id="KAF2724677.1"/>
    </source>
</evidence>
<protein>
    <submittedName>
        <fullName evidence="2">Uncharacterized protein</fullName>
    </submittedName>
</protein>